<dbReference type="STRING" id="688867.SAMN05660236_1883"/>
<gene>
    <name evidence="2" type="ORF">SAMN05660236_1883</name>
</gene>
<sequence length="120" mass="13622">MATMSLKKILTKRLSASSILEVTTAMIIISMVFGLAIIIYLNIQRSGASSLRLSSRIKLEAVFSETNRLKKFESREVRFEDVIVYQEIEHNPEGLLSIKLEARDEQGKLIAEQKHLIYAP</sequence>
<accession>A0A1T5K6S0</accession>
<evidence type="ECO:0000313" key="3">
    <source>
        <dbReference type="Proteomes" id="UP000190961"/>
    </source>
</evidence>
<keyword evidence="1" id="KW-0812">Transmembrane</keyword>
<evidence type="ECO:0008006" key="4">
    <source>
        <dbReference type="Google" id="ProtNLM"/>
    </source>
</evidence>
<keyword evidence="1" id="KW-0472">Membrane</keyword>
<dbReference type="Proteomes" id="UP000190961">
    <property type="component" value="Unassembled WGS sequence"/>
</dbReference>
<name>A0A1T5K6S0_9BACT</name>
<organism evidence="2 3">
    <name type="scientific">Ohtaekwangia koreensis</name>
    <dbReference type="NCBI Taxonomy" id="688867"/>
    <lineage>
        <taxon>Bacteria</taxon>
        <taxon>Pseudomonadati</taxon>
        <taxon>Bacteroidota</taxon>
        <taxon>Cytophagia</taxon>
        <taxon>Cytophagales</taxon>
        <taxon>Fulvivirgaceae</taxon>
        <taxon>Ohtaekwangia</taxon>
    </lineage>
</organism>
<keyword evidence="1" id="KW-1133">Transmembrane helix</keyword>
<dbReference type="EMBL" id="FUZU01000001">
    <property type="protein sequence ID" value="SKC59432.1"/>
    <property type="molecule type" value="Genomic_DNA"/>
</dbReference>
<feature type="transmembrane region" description="Helical" evidence="1">
    <location>
        <begin position="20"/>
        <end position="43"/>
    </location>
</feature>
<evidence type="ECO:0000256" key="1">
    <source>
        <dbReference type="SAM" id="Phobius"/>
    </source>
</evidence>
<protein>
    <recommendedName>
        <fullName evidence="4">Prepilin-type N-terminal cleavage/methylation domain-containing protein</fullName>
    </recommendedName>
</protein>
<dbReference type="AlphaFoldDB" id="A0A1T5K6S0"/>
<evidence type="ECO:0000313" key="2">
    <source>
        <dbReference type="EMBL" id="SKC59432.1"/>
    </source>
</evidence>
<proteinExistence type="predicted"/>
<reference evidence="2 3" key="1">
    <citation type="submission" date="2017-02" db="EMBL/GenBank/DDBJ databases">
        <authorList>
            <person name="Peterson S.W."/>
        </authorList>
    </citation>
    <scope>NUCLEOTIDE SEQUENCE [LARGE SCALE GENOMIC DNA]</scope>
    <source>
        <strain evidence="2 3">DSM 25262</strain>
    </source>
</reference>
<keyword evidence="3" id="KW-1185">Reference proteome</keyword>